<evidence type="ECO:0000313" key="3">
    <source>
        <dbReference type="Proteomes" id="UP000294555"/>
    </source>
</evidence>
<dbReference type="RefSeq" id="WP_132927105.1">
    <property type="nucleotide sequence ID" value="NZ_SJOI01000001.1"/>
</dbReference>
<evidence type="ECO:0000256" key="1">
    <source>
        <dbReference type="SAM" id="SignalP"/>
    </source>
</evidence>
<keyword evidence="1" id="KW-0732">Signal</keyword>
<dbReference type="AlphaFoldDB" id="A0A4R1NRR9"/>
<organism evidence="2 3">
    <name type="scientific">Sodalis ligni</name>
    <dbReference type="NCBI Taxonomy" id="2697027"/>
    <lineage>
        <taxon>Bacteria</taxon>
        <taxon>Pseudomonadati</taxon>
        <taxon>Pseudomonadota</taxon>
        <taxon>Gammaproteobacteria</taxon>
        <taxon>Enterobacterales</taxon>
        <taxon>Bruguierivoracaceae</taxon>
        <taxon>Sodalis</taxon>
    </lineage>
</organism>
<feature type="signal peptide" evidence="1">
    <location>
        <begin position="1"/>
        <end position="19"/>
    </location>
</feature>
<keyword evidence="3" id="KW-1185">Reference proteome</keyword>
<dbReference type="OrthoDB" id="6464851at2"/>
<gene>
    <name evidence="2" type="ORF">EZJ58_5451</name>
</gene>
<protein>
    <submittedName>
        <fullName evidence="2">Uncharacterized protein</fullName>
    </submittedName>
</protein>
<feature type="chain" id="PRO_5020261291" evidence="1">
    <location>
        <begin position="20"/>
        <end position="113"/>
    </location>
</feature>
<accession>A0A4R1NRR9</accession>
<dbReference type="EMBL" id="SJOI01000001">
    <property type="protein sequence ID" value="TCL07140.1"/>
    <property type="molecule type" value="Genomic_DNA"/>
</dbReference>
<evidence type="ECO:0000313" key="2">
    <source>
        <dbReference type="EMBL" id="TCL07140.1"/>
    </source>
</evidence>
<reference evidence="2 3" key="1">
    <citation type="submission" date="2019-02" db="EMBL/GenBank/DDBJ databases">
        <title>Investigation of anaerobic lignin degradation for improved lignocellulosic biofuels.</title>
        <authorList>
            <person name="Deangelis K."/>
        </authorList>
    </citation>
    <scope>NUCLEOTIDE SEQUENCE [LARGE SCALE GENOMIC DNA]</scope>
    <source>
        <strain evidence="2 3">159R</strain>
    </source>
</reference>
<comment type="caution">
    <text evidence="2">The sequence shown here is derived from an EMBL/GenBank/DDBJ whole genome shotgun (WGS) entry which is preliminary data.</text>
</comment>
<sequence>MKTLILALLLIVTAVPAFASVTYTKENLTTLYSKGKLPKVGPAVTIDDTAMDFSECRNQGNETYTSSIGNYPAKIIIDSGVLYTLKLWKENALIVFNCSRTDGKRTMTQADYQ</sequence>
<proteinExistence type="predicted"/>
<name>A0A4R1NRR9_9GAMM</name>
<dbReference type="Proteomes" id="UP000294555">
    <property type="component" value="Unassembled WGS sequence"/>
</dbReference>